<comment type="caution">
    <text evidence="1">The sequence shown here is derived from an EMBL/GenBank/DDBJ whole genome shotgun (WGS) entry which is preliminary data.</text>
</comment>
<sequence>MRTRVGGGLVSTRCSRLLALVSEIQNEVEVVKPIVQELEVMRLSCALGLLANVKAKDFEHAMLEASEFDDDFARFLRQELFTGRRGGDESNAARHQVSLASVFGKQSEVKGHLQKLDAWDDGMEQHLRERDQGIYAVLLPDDAMSDEVVPPKLVVFGWLVDYLFEPEQLRDTPAYILRFLTCLSSNVTCCLSSLQNVVSAMDSSDMDDWKS</sequence>
<protein>
    <submittedName>
        <fullName evidence="1">Uncharacterized protein</fullName>
    </submittedName>
</protein>
<dbReference type="EMBL" id="SPLM01000008">
    <property type="protein sequence ID" value="TMW66602.1"/>
    <property type="molecule type" value="Genomic_DNA"/>
</dbReference>
<dbReference type="AlphaFoldDB" id="A0A8K1FP67"/>
<reference evidence="1" key="1">
    <citation type="submission" date="2019-03" db="EMBL/GenBank/DDBJ databases">
        <title>Long read genome sequence of the mycoparasitic Pythium oligandrum ATCC 38472 isolated from sugarbeet rhizosphere.</title>
        <authorList>
            <person name="Gaulin E."/>
        </authorList>
    </citation>
    <scope>NUCLEOTIDE SEQUENCE</scope>
    <source>
        <strain evidence="1">ATCC 38472_TT</strain>
    </source>
</reference>
<dbReference type="OrthoDB" id="166308at2759"/>
<accession>A0A8K1FP67</accession>
<keyword evidence="2" id="KW-1185">Reference proteome</keyword>
<name>A0A8K1FP67_PYTOL</name>
<organism evidence="1 2">
    <name type="scientific">Pythium oligandrum</name>
    <name type="common">Mycoparasitic fungus</name>
    <dbReference type="NCBI Taxonomy" id="41045"/>
    <lineage>
        <taxon>Eukaryota</taxon>
        <taxon>Sar</taxon>
        <taxon>Stramenopiles</taxon>
        <taxon>Oomycota</taxon>
        <taxon>Peronosporomycetes</taxon>
        <taxon>Pythiales</taxon>
        <taxon>Pythiaceae</taxon>
        <taxon>Pythium</taxon>
    </lineage>
</organism>
<dbReference type="Proteomes" id="UP000794436">
    <property type="component" value="Unassembled WGS sequence"/>
</dbReference>
<gene>
    <name evidence="1" type="ORF">Poli38472_014578</name>
</gene>
<evidence type="ECO:0000313" key="2">
    <source>
        <dbReference type="Proteomes" id="UP000794436"/>
    </source>
</evidence>
<proteinExistence type="predicted"/>
<evidence type="ECO:0000313" key="1">
    <source>
        <dbReference type="EMBL" id="TMW66602.1"/>
    </source>
</evidence>